<evidence type="ECO:0000313" key="8">
    <source>
        <dbReference type="EMBL" id="PZG14447.1"/>
    </source>
</evidence>
<feature type="chain" id="PRO_5015839167" description="Putative aliphatic sulfonates-binding protein" evidence="6">
    <location>
        <begin position="29"/>
        <end position="323"/>
    </location>
</feature>
<evidence type="ECO:0000256" key="4">
    <source>
        <dbReference type="ARBA" id="ARBA00055538"/>
    </source>
</evidence>
<dbReference type="GO" id="GO:0042626">
    <property type="term" value="F:ATPase-coupled transmembrane transporter activity"/>
    <property type="evidence" value="ECO:0007669"/>
    <property type="project" value="InterPro"/>
</dbReference>
<dbReference type="InterPro" id="IPR010067">
    <property type="entry name" value="ABC_SsuA_sub-bd"/>
</dbReference>
<dbReference type="FunFam" id="3.40.190.10:FF:000050">
    <property type="entry name" value="Sulfonate ABC transporter substrate-binding protein"/>
    <property type="match status" value="1"/>
</dbReference>
<dbReference type="Proteomes" id="UP000249304">
    <property type="component" value="Unassembled WGS sequence"/>
</dbReference>
<feature type="domain" description="Solute-binding protein family 3/N-terminal" evidence="7">
    <location>
        <begin position="35"/>
        <end position="250"/>
    </location>
</feature>
<feature type="signal peptide" evidence="6">
    <location>
        <begin position="1"/>
        <end position="28"/>
    </location>
</feature>
<dbReference type="AlphaFoldDB" id="A0A2W2EYL6"/>
<keyword evidence="9" id="KW-1185">Reference proteome</keyword>
<evidence type="ECO:0000256" key="2">
    <source>
        <dbReference type="ARBA" id="ARBA00022448"/>
    </source>
</evidence>
<comment type="similarity">
    <text evidence="1">Belongs to the bacterial solute-binding protein SsuA/TauA family.</text>
</comment>
<proteinExistence type="inferred from homology"/>
<organism evidence="8 9">
    <name type="scientific">Nonomuraea aridisoli</name>
    <dbReference type="NCBI Taxonomy" id="2070368"/>
    <lineage>
        <taxon>Bacteria</taxon>
        <taxon>Bacillati</taxon>
        <taxon>Actinomycetota</taxon>
        <taxon>Actinomycetes</taxon>
        <taxon>Streptosporangiales</taxon>
        <taxon>Streptosporangiaceae</taxon>
        <taxon>Nonomuraea</taxon>
    </lineage>
</organism>
<comment type="caution">
    <text evidence="8">The sequence shown here is derived from an EMBL/GenBank/DDBJ whole genome shotgun (WGS) entry which is preliminary data.</text>
</comment>
<evidence type="ECO:0000259" key="7">
    <source>
        <dbReference type="SMART" id="SM00062"/>
    </source>
</evidence>
<name>A0A2W2EYL6_9ACTN</name>
<dbReference type="EMBL" id="POUD01000128">
    <property type="protein sequence ID" value="PZG14447.1"/>
    <property type="molecule type" value="Genomic_DNA"/>
</dbReference>
<dbReference type="Gene3D" id="3.40.190.10">
    <property type="entry name" value="Periplasmic binding protein-like II"/>
    <property type="match status" value="2"/>
</dbReference>
<evidence type="ECO:0000313" key="9">
    <source>
        <dbReference type="Proteomes" id="UP000249304"/>
    </source>
</evidence>
<keyword evidence="2" id="KW-0813">Transport</keyword>
<evidence type="ECO:0000256" key="6">
    <source>
        <dbReference type="SAM" id="SignalP"/>
    </source>
</evidence>
<dbReference type="PANTHER" id="PTHR30024">
    <property type="entry name" value="ALIPHATIC SULFONATES-BINDING PROTEIN-RELATED"/>
    <property type="match status" value="1"/>
</dbReference>
<reference evidence="8 9" key="1">
    <citation type="submission" date="2018-01" db="EMBL/GenBank/DDBJ databases">
        <title>Draft genome sequence of Nonomuraea sp. KC333.</title>
        <authorList>
            <person name="Sahin N."/>
            <person name="Saygin H."/>
            <person name="Ay H."/>
        </authorList>
    </citation>
    <scope>NUCLEOTIDE SEQUENCE [LARGE SCALE GENOMIC DNA]</scope>
    <source>
        <strain evidence="8 9">KC333</strain>
    </source>
</reference>
<evidence type="ECO:0000256" key="1">
    <source>
        <dbReference type="ARBA" id="ARBA00010742"/>
    </source>
</evidence>
<protein>
    <recommendedName>
        <fullName evidence="5">Putative aliphatic sulfonates-binding protein</fullName>
    </recommendedName>
</protein>
<dbReference type="SUPFAM" id="SSF53850">
    <property type="entry name" value="Periplasmic binding protein-like II"/>
    <property type="match status" value="1"/>
</dbReference>
<dbReference type="GO" id="GO:0016020">
    <property type="term" value="C:membrane"/>
    <property type="evidence" value="ECO:0007669"/>
    <property type="project" value="InterPro"/>
</dbReference>
<dbReference type="RefSeq" id="WP_111181775.1">
    <property type="nucleotide sequence ID" value="NZ_POUD01000128.1"/>
</dbReference>
<dbReference type="SMART" id="SM00062">
    <property type="entry name" value="PBPb"/>
    <property type="match status" value="1"/>
</dbReference>
<comment type="function">
    <text evidence="4">Part of a binding-protein-dependent transport system for aliphatic sulfonates. Putative binding protein.</text>
</comment>
<gene>
    <name evidence="8" type="ORF">C1J01_26940</name>
</gene>
<dbReference type="Pfam" id="PF13379">
    <property type="entry name" value="NMT1_2"/>
    <property type="match status" value="1"/>
</dbReference>
<dbReference type="NCBIfam" id="TIGR01728">
    <property type="entry name" value="SsuA_fam"/>
    <property type="match status" value="1"/>
</dbReference>
<keyword evidence="3 6" id="KW-0732">Signal</keyword>
<sequence>MRRIRALALAVVLACAAACGGSGGAAGAADGGRVTLRVGDQKGTGMQALLEASGQLENLPYEIEWSQFTSGPPMLEAVNAGSLDLGTVGNAPPVFAAAAGSKITIIGVSEKGLGGQAVVVPSGSAITTVAALKGKKIAVAKGSSANFHLLAVLKKNGLSFTDVSPQYLQPSDALAALSTGRVDAWAIWDPYTAQAQHQIGARILADATGYANGFEFQIAATDALDEPARAKALGDFVARVRRAHTWANDHPTQWGEVYARLTGLPQDVIAMAVPRNRYTDLELDADVIAREQQVADAFAEAGLIPGTVRIADITDPRYNEGAQ</sequence>
<accession>A0A2W2EYL6</accession>
<evidence type="ECO:0000256" key="5">
    <source>
        <dbReference type="ARBA" id="ARBA00070228"/>
    </source>
</evidence>
<dbReference type="CDD" id="cd13558">
    <property type="entry name" value="PBP2_SsuA_like_2"/>
    <property type="match status" value="1"/>
</dbReference>
<evidence type="ECO:0000256" key="3">
    <source>
        <dbReference type="ARBA" id="ARBA00022729"/>
    </source>
</evidence>
<dbReference type="PANTHER" id="PTHR30024:SF48">
    <property type="entry name" value="ABC TRANSPORTER SUBSTRATE-BINDING PROTEIN"/>
    <property type="match status" value="1"/>
</dbReference>
<dbReference type="OrthoDB" id="506623at2"/>
<dbReference type="InterPro" id="IPR001638">
    <property type="entry name" value="Solute-binding_3/MltF_N"/>
</dbReference>